<sequence>MDDQLGSCYVRTAVMENKFDRRRGGRLRRKWQEPRRCFDRGIPNVNSSALVEDFFLGLFVEACAIACFRSRQLPRVPGVCVETKPLSVPR</sequence>
<gene>
    <name evidence="1" type="ORF">PODCO_704980</name>
</gene>
<accession>A0ABY6SKK6</accession>
<evidence type="ECO:0000313" key="1">
    <source>
        <dbReference type="EMBL" id="VBB86034.1"/>
    </source>
</evidence>
<evidence type="ECO:0000313" key="2">
    <source>
        <dbReference type="Proteomes" id="UP000280685"/>
    </source>
</evidence>
<proteinExistence type="predicted"/>
<organism evidence="1 2">
    <name type="scientific">Podospora comata</name>
    <dbReference type="NCBI Taxonomy" id="48703"/>
    <lineage>
        <taxon>Eukaryota</taxon>
        <taxon>Fungi</taxon>
        <taxon>Dikarya</taxon>
        <taxon>Ascomycota</taxon>
        <taxon>Pezizomycotina</taxon>
        <taxon>Sordariomycetes</taxon>
        <taxon>Sordariomycetidae</taxon>
        <taxon>Sordariales</taxon>
        <taxon>Podosporaceae</taxon>
        <taxon>Podospora</taxon>
    </lineage>
</organism>
<name>A0ABY6SKK6_PODCO</name>
<dbReference type="EMBL" id="LR026970">
    <property type="protein sequence ID" value="VBB86034.1"/>
    <property type="molecule type" value="Genomic_DNA"/>
</dbReference>
<dbReference type="Proteomes" id="UP000280685">
    <property type="component" value="Chromosome 7"/>
</dbReference>
<reference evidence="1" key="1">
    <citation type="submission" date="2018-02" db="EMBL/GenBank/DDBJ databases">
        <authorList>
            <person name="Silar P."/>
        </authorList>
    </citation>
    <scope>NUCLEOTIDE SEQUENCE [LARGE SCALE GENOMIC DNA]</scope>
    <source>
        <strain evidence="1">T</strain>
    </source>
</reference>
<protein>
    <submittedName>
        <fullName evidence="1">Uncharacterized protein</fullName>
    </submittedName>
</protein>
<keyword evidence="2" id="KW-1185">Reference proteome</keyword>